<dbReference type="AlphaFoldDB" id="A0A6P8FDC0"/>
<dbReference type="PANTHER" id="PTHR10454">
    <property type="entry name" value="CASPASE"/>
    <property type="match status" value="1"/>
</dbReference>
<dbReference type="InterPro" id="IPR033139">
    <property type="entry name" value="Caspase_cys_AS"/>
</dbReference>
<dbReference type="GO" id="GO:0004197">
    <property type="term" value="F:cysteine-type endopeptidase activity"/>
    <property type="evidence" value="ECO:0007669"/>
    <property type="project" value="InterPro"/>
</dbReference>
<dbReference type="GeneTree" id="ENSGT00940000159698"/>
<dbReference type="InterPro" id="IPR011600">
    <property type="entry name" value="Pept_C14_caspase"/>
</dbReference>
<feature type="domain" description="Caspase family p10" evidence="9">
    <location>
        <begin position="345"/>
        <end position="432"/>
    </location>
</feature>
<evidence type="ECO:0000256" key="5">
    <source>
        <dbReference type="ARBA" id="ARBA00023145"/>
    </source>
</evidence>
<dbReference type="FunFam" id="3.40.50.1460:FF:000012">
    <property type="entry name" value="Caspase 9"/>
    <property type="match status" value="1"/>
</dbReference>
<dbReference type="InterPro" id="IPR029030">
    <property type="entry name" value="Caspase-like_dom_sf"/>
</dbReference>
<dbReference type="InterPro" id="IPR001315">
    <property type="entry name" value="CARD"/>
</dbReference>
<organism evidence="12 15">
    <name type="scientific">Clupea harengus</name>
    <name type="common">Atlantic herring</name>
    <dbReference type="NCBI Taxonomy" id="7950"/>
    <lineage>
        <taxon>Eukaryota</taxon>
        <taxon>Metazoa</taxon>
        <taxon>Chordata</taxon>
        <taxon>Craniata</taxon>
        <taxon>Vertebrata</taxon>
        <taxon>Euteleostomi</taxon>
        <taxon>Actinopterygii</taxon>
        <taxon>Neopterygii</taxon>
        <taxon>Teleostei</taxon>
        <taxon>Clupei</taxon>
        <taxon>Clupeiformes</taxon>
        <taxon>Clupeoidei</taxon>
        <taxon>Clupeidae</taxon>
        <taxon>Clupea</taxon>
    </lineage>
</organism>
<keyword evidence="3" id="KW-0378">Hydrolase</keyword>
<gene>
    <name evidence="13 14 15" type="primary">casp9</name>
</gene>
<evidence type="ECO:0000259" key="11">
    <source>
        <dbReference type="PROSITE" id="PS50209"/>
    </source>
</evidence>
<dbReference type="Gene3D" id="3.40.50.1460">
    <property type="match status" value="1"/>
</dbReference>
<keyword evidence="12" id="KW-1185">Reference proteome</keyword>
<feature type="region of interest" description="Disordered" evidence="8">
    <location>
        <begin position="305"/>
        <end position="350"/>
    </location>
</feature>
<evidence type="ECO:0000259" key="10">
    <source>
        <dbReference type="PROSITE" id="PS50208"/>
    </source>
</evidence>
<dbReference type="SMART" id="SM00115">
    <property type="entry name" value="CASc"/>
    <property type="match status" value="1"/>
</dbReference>
<dbReference type="CDD" id="cd08326">
    <property type="entry name" value="CARD_CASP9"/>
    <property type="match status" value="1"/>
</dbReference>
<evidence type="ECO:0000256" key="6">
    <source>
        <dbReference type="PIRSR" id="PIRSR038001-1"/>
    </source>
</evidence>
<dbReference type="GeneID" id="105912691"/>
<dbReference type="Proteomes" id="UP000515152">
    <property type="component" value="Chromosome 4"/>
</dbReference>
<feature type="region of interest" description="Disordered" evidence="8">
    <location>
        <begin position="116"/>
        <end position="164"/>
    </location>
</feature>
<evidence type="ECO:0000313" key="14">
    <source>
        <dbReference type="RefSeq" id="XP_031421704.1"/>
    </source>
</evidence>
<evidence type="ECO:0000256" key="7">
    <source>
        <dbReference type="RuleBase" id="RU003971"/>
    </source>
</evidence>
<dbReference type="OrthoDB" id="6044770at2759"/>
<dbReference type="SUPFAM" id="SSF52129">
    <property type="entry name" value="Caspase-like"/>
    <property type="match status" value="1"/>
</dbReference>
<dbReference type="GO" id="GO:0043525">
    <property type="term" value="P:positive regulation of neuron apoptotic process"/>
    <property type="evidence" value="ECO:0007669"/>
    <property type="project" value="TreeGrafter"/>
</dbReference>
<feature type="domain" description="Caspase family p20" evidence="10">
    <location>
        <begin position="170"/>
        <end position="302"/>
    </location>
</feature>
<dbReference type="PANTHER" id="PTHR10454:SF157">
    <property type="entry name" value="CASPASE-9"/>
    <property type="match status" value="1"/>
</dbReference>
<dbReference type="SMART" id="SM00114">
    <property type="entry name" value="CARD"/>
    <property type="match status" value="1"/>
</dbReference>
<dbReference type="PROSITE" id="PS50207">
    <property type="entry name" value="CASPASE_P10"/>
    <property type="match status" value="1"/>
</dbReference>
<sequence>MDPRHKKILQRNRTNLVKDLDPSDVYDGLLTRGVFTQDMLDEIKSSGTRRDQARQLLRDLETRGSRAFPSFLECLREGGFESLAVLLQSGDPAGQPVPNPLNPVIRPLPVCPVDVRKPDKIHSGPPKEVPLYPTEIDTLPSPSPERESPRPRQGRTRRDSIQNYKMDSSPCGICLIINNVEFEQHSELKNRNGSDVDSDRLERRFKSLNFDVVVKRNLKYKQIRQELAALSKKDHSIYDCCVVIMLSHGTEATHSRFPGAVYGVDGTSVPVQIITNYLNGQHCPSLQGKPKLFFLQACGGGEKDTGFEVSPDEAQPSMGGSDDQMDAIPVSSSSDSLSMSDEPDARATLPTPSDILVSYSTFPGYVSWRDTKSGSWYVETLDRVLELNAATDDLVTMLMMVNNEVSQISAKGLYKQMPGSFNFLRKHLHFQAPSHNQFPT</sequence>
<proteinExistence type="inferred from homology"/>
<dbReference type="GO" id="GO:0008630">
    <property type="term" value="P:intrinsic apoptotic signaling pathway in response to DNA damage"/>
    <property type="evidence" value="ECO:0007669"/>
    <property type="project" value="TreeGrafter"/>
</dbReference>
<feature type="compositionally biased region" description="Low complexity" evidence="8">
    <location>
        <begin position="331"/>
        <end position="340"/>
    </location>
</feature>
<feature type="compositionally biased region" description="Basic and acidic residues" evidence="8">
    <location>
        <begin position="144"/>
        <end position="160"/>
    </location>
</feature>
<evidence type="ECO:0000256" key="8">
    <source>
        <dbReference type="SAM" id="MobiDB-lite"/>
    </source>
</evidence>
<evidence type="ECO:0000313" key="13">
    <source>
        <dbReference type="RefSeq" id="XP_031421703.1"/>
    </source>
</evidence>
<dbReference type="InterPro" id="IPR011029">
    <property type="entry name" value="DEATH-like_dom_sf"/>
</dbReference>
<dbReference type="Pfam" id="PF00656">
    <property type="entry name" value="Peptidase_C14"/>
    <property type="match status" value="1"/>
</dbReference>
<protein>
    <submittedName>
        <fullName evidence="13 14">Caspase-9</fullName>
    </submittedName>
</protein>
<name>A0A6P8FDC0_CLUHA</name>
<dbReference type="InterPro" id="IPR001309">
    <property type="entry name" value="Pept_C14_p20"/>
</dbReference>
<dbReference type="InterPro" id="IPR042147">
    <property type="entry name" value="CARD_CASP9"/>
</dbReference>
<dbReference type="PROSITE" id="PS50209">
    <property type="entry name" value="CARD"/>
    <property type="match status" value="1"/>
</dbReference>
<dbReference type="PIRSF" id="PIRSF038001">
    <property type="entry name" value="Caspase_ICE"/>
    <property type="match status" value="1"/>
</dbReference>
<keyword evidence="5" id="KW-0865">Zymogen</keyword>
<feature type="active site" evidence="6">
    <location>
        <position position="248"/>
    </location>
</feature>
<feature type="domain" description="CARD" evidence="11">
    <location>
        <begin position="1"/>
        <end position="90"/>
    </location>
</feature>
<dbReference type="CTD" id="842"/>
<evidence type="ECO:0000313" key="12">
    <source>
        <dbReference type="Proteomes" id="UP000515152"/>
    </source>
</evidence>
<dbReference type="PROSITE" id="PS01121">
    <property type="entry name" value="CASPASE_HIS"/>
    <property type="match status" value="1"/>
</dbReference>
<dbReference type="RefSeq" id="XP_031421703.1">
    <property type="nucleotide sequence ID" value="XM_031565843.2"/>
</dbReference>
<reference evidence="13 14" key="1">
    <citation type="submission" date="2025-04" db="UniProtKB">
        <authorList>
            <consortium name="RefSeq"/>
        </authorList>
    </citation>
    <scope>IDENTIFICATION</scope>
</reference>
<dbReference type="PROSITE" id="PS50208">
    <property type="entry name" value="CASPASE_P20"/>
    <property type="match status" value="1"/>
</dbReference>
<evidence type="ECO:0000256" key="1">
    <source>
        <dbReference type="ARBA" id="ARBA00010134"/>
    </source>
</evidence>
<evidence type="ECO:0000256" key="4">
    <source>
        <dbReference type="ARBA" id="ARBA00022807"/>
    </source>
</evidence>
<dbReference type="PROSITE" id="PS01122">
    <property type="entry name" value="CASPASE_CYS"/>
    <property type="match status" value="1"/>
</dbReference>
<dbReference type="InterPro" id="IPR016129">
    <property type="entry name" value="Caspase_his_AS"/>
</dbReference>
<keyword evidence="2" id="KW-0645">Protease</keyword>
<comment type="similarity">
    <text evidence="1 7">Belongs to the peptidase C14A family.</text>
</comment>
<evidence type="ECO:0000256" key="3">
    <source>
        <dbReference type="ARBA" id="ARBA00022801"/>
    </source>
</evidence>
<dbReference type="Pfam" id="PF00619">
    <property type="entry name" value="CARD"/>
    <property type="match status" value="1"/>
</dbReference>
<accession>A0A6P8FDC0</accession>
<feature type="active site" evidence="6">
    <location>
        <position position="298"/>
    </location>
</feature>
<dbReference type="KEGG" id="char:105912691"/>
<dbReference type="Gene3D" id="1.10.533.10">
    <property type="entry name" value="Death Domain, Fas"/>
    <property type="match status" value="1"/>
</dbReference>
<dbReference type="PRINTS" id="PR00376">
    <property type="entry name" value="IL1BCENZYME"/>
</dbReference>
<evidence type="ECO:0000313" key="15">
    <source>
        <dbReference type="RefSeq" id="XP_031421705.1"/>
    </source>
</evidence>
<dbReference type="InterPro" id="IPR002398">
    <property type="entry name" value="Pept_C14"/>
</dbReference>
<dbReference type="GO" id="GO:0005829">
    <property type="term" value="C:cytosol"/>
    <property type="evidence" value="ECO:0007669"/>
    <property type="project" value="TreeGrafter"/>
</dbReference>
<evidence type="ECO:0000259" key="9">
    <source>
        <dbReference type="PROSITE" id="PS50207"/>
    </source>
</evidence>
<dbReference type="InterPro" id="IPR002138">
    <property type="entry name" value="Pept_C14_p10"/>
</dbReference>
<keyword evidence="4" id="KW-0788">Thiol protease</keyword>
<dbReference type="InterPro" id="IPR015917">
    <property type="entry name" value="Pept_C14A"/>
</dbReference>
<dbReference type="RefSeq" id="XP_031421704.1">
    <property type="nucleotide sequence ID" value="XM_031565844.1"/>
</dbReference>
<dbReference type="CDD" id="cd00032">
    <property type="entry name" value="CASc"/>
    <property type="match status" value="1"/>
</dbReference>
<dbReference type="SUPFAM" id="SSF47986">
    <property type="entry name" value="DEATH domain"/>
    <property type="match status" value="1"/>
</dbReference>
<evidence type="ECO:0000256" key="2">
    <source>
        <dbReference type="ARBA" id="ARBA00022670"/>
    </source>
</evidence>
<dbReference type="GO" id="GO:0006508">
    <property type="term" value="P:proteolysis"/>
    <property type="evidence" value="ECO:0007669"/>
    <property type="project" value="UniProtKB-KW"/>
</dbReference>
<dbReference type="RefSeq" id="XP_031421705.1">
    <property type="nucleotide sequence ID" value="XM_031565845.1"/>
</dbReference>